<evidence type="ECO:0000313" key="2">
    <source>
        <dbReference type="EMBL" id="KAJ7197651.1"/>
    </source>
</evidence>
<evidence type="ECO:0000313" key="3">
    <source>
        <dbReference type="Proteomes" id="UP001219525"/>
    </source>
</evidence>
<sequence length="1097" mass="118143">MAGFDELRAFLNKDVNLLSAGRRSHRHTQAGHQFQPYQRPLSPPPGTSRPRSFLKKSYIFVICAKLKASSCVKAADDGFTISYEHSTATSLMQPSPHIIPPPPPQLNGPPLRPRQSPPPFPETYGGLLGLRLPSVTLRAASRNTTPYSDVSPAPNPPRFMYPDSGLGDEVKARFETVIRIMGVENRPCPPEARPHWNTMCKSMVENSYKSEDWTSAVGHDLLRIVLILLQDALGSIAGWDPGAVSWMDPHPELKNSQKGDRYGAVKYNGHCISALACEWKTTKVLDMHAKDLGSAQVLYGGQITNGRAMAKKIGLQQASISKKHNVDVRYGTIFTGSKMVVTSQAVTIIDGRSLLGVRVSSALELCGPSGVSAVAFFFGLLTPAQVLAYDALPNPESISTVWLMLQPLLRKALSTDFMGTSGHEDSKGGNTDGGPGAGSQGSAGQSRGKGGRGGGRSGRQGPSSSTGGASSHGQQYSHNAPSGSYYDYGSFPSMTMRHSGMLGVFNPTRKLVAVTPAWLAEQESLAVSSEDSSSDTNESSDSTQENAVSTAPTSPELTDSCLPLLEDDSAHFDDAAHIEILKEIPAGFNAEVLSASLIIEGGIPFPVILKVVHEHNFPFVANEVAAYCQLARLRVVVPQLIALMAPAHEQGWVMMVIENAGEPIGRDGEDWDNVLLTASEKLAIYLALLQIHAEDFGLATVDHKCERESCEELGYLRTALGLEGTGDATAMMSQLGNNVITTDCMWSEILRVRLARTWWLTRRDGDCNLNVKAKPDLVFKGVIGARATAFKFQRTSSSIPGGFVGASEGISSGHDHRHAYWNTSSLGNSTGLLPTAAQLLLDLCGLCPLLRGSSSPSEWSRVQTFVRVPAMLLWFPVINGLLNSIAIRSFFAASTVASITGFSMPAIASGYASYPNFRPHNAHCRWPVSWPACQTWHLQWSPQLLSVPLMPAVVGGCRDLRAKLGQYPTFVVMQGILPRQSSVSLSFFTGICCSILRYLSPMIPAVASDYGELRPKLGHKLTVIVTHLQWSPPLLSVLLMPAVAGGCRDLRAKLGQYPTFVVTQGIPTLLLPVDPAVASGNGELHAKLGQNPTIIVT</sequence>
<feature type="compositionally biased region" description="Polar residues" evidence="1">
    <location>
        <begin position="544"/>
        <end position="557"/>
    </location>
</feature>
<feature type="compositionally biased region" description="Low complexity" evidence="1">
    <location>
        <begin position="528"/>
        <end position="543"/>
    </location>
</feature>
<dbReference type="Proteomes" id="UP001219525">
    <property type="component" value="Unassembled WGS sequence"/>
</dbReference>
<dbReference type="AlphaFoldDB" id="A0AAD6UXZ9"/>
<evidence type="ECO:0000256" key="1">
    <source>
        <dbReference type="SAM" id="MobiDB-lite"/>
    </source>
</evidence>
<proteinExistence type="predicted"/>
<keyword evidence="3" id="KW-1185">Reference proteome</keyword>
<organism evidence="2 3">
    <name type="scientific">Mycena pura</name>
    <dbReference type="NCBI Taxonomy" id="153505"/>
    <lineage>
        <taxon>Eukaryota</taxon>
        <taxon>Fungi</taxon>
        <taxon>Dikarya</taxon>
        <taxon>Basidiomycota</taxon>
        <taxon>Agaricomycotina</taxon>
        <taxon>Agaricomycetes</taxon>
        <taxon>Agaricomycetidae</taxon>
        <taxon>Agaricales</taxon>
        <taxon>Marasmiineae</taxon>
        <taxon>Mycenaceae</taxon>
        <taxon>Mycena</taxon>
    </lineage>
</organism>
<feature type="compositionally biased region" description="Polar residues" evidence="1">
    <location>
        <begin position="469"/>
        <end position="481"/>
    </location>
</feature>
<comment type="caution">
    <text evidence="2">The sequence shown here is derived from an EMBL/GenBank/DDBJ whole genome shotgun (WGS) entry which is preliminary data.</text>
</comment>
<protein>
    <submittedName>
        <fullName evidence="2">Uncharacterized protein</fullName>
    </submittedName>
</protein>
<name>A0AAD6UXZ9_9AGAR</name>
<feature type="region of interest" description="Disordered" evidence="1">
    <location>
        <begin position="23"/>
        <end position="49"/>
    </location>
</feature>
<accession>A0AAD6UXZ9</accession>
<feature type="compositionally biased region" description="Low complexity" evidence="1">
    <location>
        <begin position="459"/>
        <end position="468"/>
    </location>
</feature>
<gene>
    <name evidence="2" type="ORF">GGX14DRAFT_402569</name>
</gene>
<feature type="region of interest" description="Disordered" evidence="1">
    <location>
        <begin position="419"/>
        <end position="481"/>
    </location>
</feature>
<feature type="compositionally biased region" description="Pro residues" evidence="1">
    <location>
        <begin position="97"/>
        <end position="120"/>
    </location>
</feature>
<feature type="region of interest" description="Disordered" evidence="1">
    <location>
        <begin position="91"/>
        <end position="120"/>
    </location>
</feature>
<feature type="compositionally biased region" description="Gly residues" evidence="1">
    <location>
        <begin position="430"/>
        <end position="458"/>
    </location>
</feature>
<feature type="region of interest" description="Disordered" evidence="1">
    <location>
        <begin position="525"/>
        <end position="560"/>
    </location>
</feature>
<reference evidence="2" key="1">
    <citation type="submission" date="2023-03" db="EMBL/GenBank/DDBJ databases">
        <title>Massive genome expansion in bonnet fungi (Mycena s.s.) driven by repeated elements and novel gene families across ecological guilds.</title>
        <authorList>
            <consortium name="Lawrence Berkeley National Laboratory"/>
            <person name="Harder C.B."/>
            <person name="Miyauchi S."/>
            <person name="Viragh M."/>
            <person name="Kuo A."/>
            <person name="Thoen E."/>
            <person name="Andreopoulos B."/>
            <person name="Lu D."/>
            <person name="Skrede I."/>
            <person name="Drula E."/>
            <person name="Henrissat B."/>
            <person name="Morin E."/>
            <person name="Kohler A."/>
            <person name="Barry K."/>
            <person name="LaButti K."/>
            <person name="Morin E."/>
            <person name="Salamov A."/>
            <person name="Lipzen A."/>
            <person name="Mereny Z."/>
            <person name="Hegedus B."/>
            <person name="Baldrian P."/>
            <person name="Stursova M."/>
            <person name="Weitz H."/>
            <person name="Taylor A."/>
            <person name="Grigoriev I.V."/>
            <person name="Nagy L.G."/>
            <person name="Martin F."/>
            <person name="Kauserud H."/>
        </authorList>
    </citation>
    <scope>NUCLEOTIDE SEQUENCE</scope>
    <source>
        <strain evidence="2">9144</strain>
    </source>
</reference>
<dbReference type="EMBL" id="JARJCW010000077">
    <property type="protein sequence ID" value="KAJ7197651.1"/>
    <property type="molecule type" value="Genomic_DNA"/>
</dbReference>